<organism evidence="7 8">
    <name type="scientific">Limosilactobacillus ingluviei DSM 15946</name>
    <dbReference type="NCBI Taxonomy" id="1423760"/>
    <lineage>
        <taxon>Bacteria</taxon>
        <taxon>Bacillati</taxon>
        <taxon>Bacillota</taxon>
        <taxon>Bacilli</taxon>
        <taxon>Lactobacillales</taxon>
        <taxon>Lactobacillaceae</taxon>
        <taxon>Limosilactobacillus</taxon>
    </lineage>
</organism>
<dbReference type="InterPro" id="IPR004872">
    <property type="entry name" value="Lipoprotein_NlpA"/>
</dbReference>
<dbReference type="EMBL" id="AZFK01000007">
    <property type="protein sequence ID" value="KRL92203.1"/>
    <property type="molecule type" value="Genomic_DNA"/>
</dbReference>
<keyword evidence="4" id="KW-0564">Palmitate</keyword>
<protein>
    <recommendedName>
        <fullName evidence="6">Lipoprotein</fullName>
    </recommendedName>
</protein>
<dbReference type="PATRIC" id="fig|1423760.3.peg.65"/>
<dbReference type="AlphaFoldDB" id="A0A0R1UQU1"/>
<dbReference type="PANTHER" id="PTHR30429:SF3">
    <property type="entry name" value="LIPOPROTEIN"/>
    <property type="match status" value="1"/>
</dbReference>
<keyword evidence="3" id="KW-0472">Membrane</keyword>
<dbReference type="RefSeq" id="WP_056953592.1">
    <property type="nucleotide sequence ID" value="NZ_AZFK01000007.1"/>
</dbReference>
<dbReference type="PIRSF" id="PIRSF002854">
    <property type="entry name" value="MetQ"/>
    <property type="match status" value="1"/>
</dbReference>
<dbReference type="GO" id="GO:0016020">
    <property type="term" value="C:membrane"/>
    <property type="evidence" value="ECO:0007669"/>
    <property type="project" value="UniProtKB-SubCell"/>
</dbReference>
<comment type="subcellular location">
    <subcellularLocation>
        <location evidence="1">Membrane</location>
        <topology evidence="1">Lipid-anchor</topology>
    </subcellularLocation>
</comment>
<proteinExistence type="inferred from homology"/>
<evidence type="ECO:0000256" key="1">
    <source>
        <dbReference type="ARBA" id="ARBA00004635"/>
    </source>
</evidence>
<comment type="caution">
    <text evidence="7">The sequence shown here is derived from an EMBL/GenBank/DDBJ whole genome shotgun (WGS) entry which is preliminary data.</text>
</comment>
<evidence type="ECO:0000256" key="4">
    <source>
        <dbReference type="ARBA" id="ARBA00023139"/>
    </source>
</evidence>
<keyword evidence="2" id="KW-0732">Signal</keyword>
<evidence type="ECO:0000256" key="3">
    <source>
        <dbReference type="ARBA" id="ARBA00023136"/>
    </source>
</evidence>
<dbReference type="PANTHER" id="PTHR30429">
    <property type="entry name" value="D-METHIONINE-BINDING LIPOPROTEIN METQ"/>
    <property type="match status" value="1"/>
</dbReference>
<reference evidence="7 8" key="1">
    <citation type="journal article" date="2015" name="Genome Announc.">
        <title>Expanding the biotechnology potential of lactobacilli through comparative genomics of 213 strains and associated genera.</title>
        <authorList>
            <person name="Sun Z."/>
            <person name="Harris H.M."/>
            <person name="McCann A."/>
            <person name="Guo C."/>
            <person name="Argimon S."/>
            <person name="Zhang W."/>
            <person name="Yang X."/>
            <person name="Jeffery I.B."/>
            <person name="Cooney J.C."/>
            <person name="Kagawa T.F."/>
            <person name="Liu W."/>
            <person name="Song Y."/>
            <person name="Salvetti E."/>
            <person name="Wrobel A."/>
            <person name="Rasinkangas P."/>
            <person name="Parkhill J."/>
            <person name="Rea M.C."/>
            <person name="O'Sullivan O."/>
            <person name="Ritari J."/>
            <person name="Douillard F.P."/>
            <person name="Paul Ross R."/>
            <person name="Yang R."/>
            <person name="Briner A.E."/>
            <person name="Felis G.E."/>
            <person name="de Vos W.M."/>
            <person name="Barrangou R."/>
            <person name="Klaenhammer T.R."/>
            <person name="Caufield P.W."/>
            <person name="Cui Y."/>
            <person name="Zhang H."/>
            <person name="O'Toole P.W."/>
        </authorList>
    </citation>
    <scope>NUCLEOTIDE SEQUENCE [LARGE SCALE GENOMIC DNA]</scope>
    <source>
        <strain evidence="7 8">DSM 15946</strain>
    </source>
</reference>
<evidence type="ECO:0000256" key="6">
    <source>
        <dbReference type="PIRNR" id="PIRNR002854"/>
    </source>
</evidence>
<dbReference type="SUPFAM" id="SSF53850">
    <property type="entry name" value="Periplasmic binding protein-like II"/>
    <property type="match status" value="1"/>
</dbReference>
<accession>A0A0R1UQU1</accession>
<sequence>MRKKKRQRRLWALIIALVIILGGLGAYFYHQVTTPKTTTVKLGLVGTDSEPVWNNVKHRLAKQGIKLEYVTFNDYVQPDVALKDGQIDMHSCLTRYYFEAYNKKENAHLKAIGNTVISPLGLYSLKYHSLAALPDGATIAIPNEPTTLGRGLNLLQSAGLLKVKGDAGIKPSLNDITSNPKHLKFKEVDPATTARALKSVDASIINGNYAEAAKLNPKQQAIYLEPVNKSTKPYVNIIAVREKDQDNPVYQKIVKAYQTEATKRAIEKTYHGYQVAAWPKFGRN</sequence>
<comment type="similarity">
    <text evidence="6">Belongs to the nlpA lipoprotein family.</text>
</comment>
<dbReference type="Proteomes" id="UP000050816">
    <property type="component" value="Unassembled WGS sequence"/>
</dbReference>
<keyword evidence="5 6" id="KW-0449">Lipoprotein</keyword>
<evidence type="ECO:0000256" key="5">
    <source>
        <dbReference type="ARBA" id="ARBA00023288"/>
    </source>
</evidence>
<gene>
    <name evidence="7" type="ORF">FC43_GL000058</name>
</gene>
<name>A0A0R1UQU1_9LACO</name>
<dbReference type="Gene3D" id="3.40.190.10">
    <property type="entry name" value="Periplasmic binding protein-like II"/>
    <property type="match status" value="2"/>
</dbReference>
<evidence type="ECO:0000313" key="7">
    <source>
        <dbReference type="EMBL" id="KRL92203.1"/>
    </source>
</evidence>
<evidence type="ECO:0000313" key="8">
    <source>
        <dbReference type="Proteomes" id="UP000050816"/>
    </source>
</evidence>
<evidence type="ECO:0000256" key="2">
    <source>
        <dbReference type="ARBA" id="ARBA00022729"/>
    </source>
</evidence>
<dbReference type="Pfam" id="PF03180">
    <property type="entry name" value="Lipoprotein_9"/>
    <property type="match status" value="1"/>
</dbReference>